<accession>A0ABQ9H7V4</accession>
<comment type="caution">
    <text evidence="1">The sequence shown here is derived from an EMBL/GenBank/DDBJ whole genome shotgun (WGS) entry which is preliminary data.</text>
</comment>
<dbReference type="Proteomes" id="UP001159363">
    <property type="component" value="Chromosome 5"/>
</dbReference>
<gene>
    <name evidence="1" type="ORF">PR048_016865</name>
</gene>
<sequence length="606" mass="67024">MSSPWQLHVNCGMVIIKARAHLSGVVVRLLASHLGERTGFDFRRGRSTTKHTVLGGNLSKFSAKKCLETANRLAIERNCCQKIGGDHREKPPTDGIVRHQIPTCESAVTRPGIEPGSPWWEASVLIAQPPPSFYIAGTLLPQRGGGSVPWEGPWPPRRLSRAICTKEGREEQLEEGVGVGLAAVGRGQGNSPSKRPRAVISEGNVSAVDLRRRDARCSAPTLRWCRGWARRVQKACTGRSCSPPFPSRVIDGKTARQFSALRVEAMRELMRMSRSPLALPRFYASDVRNSFNQEATLQIGIQSCKGFKRRDRAILVSYARHVDSPIASRIGIRFPTRSLLDFRTRESCRTMPLISRFPRPYIPTLLRTHLDHSLSSALKTSMLRAAQISTLQADRQCYYQGHTVNIQYLSSAAQIYYVLLLSWVCLKYLNNVGPRRSGFNPRPGNSGFSYVGIVPNDAVGRRVFSGISRLPRPFILALLHTLTYPRRLIRPMPWPIPSPIPPPCATCAVSNGLAVDETLSPITYLPTTVQSLALSGDGILDARGRVALRYAGDLRTSQRASSRETALKMNWEISLLRCAPSRCSILEEDNIPGRSGIRANCVGHTA</sequence>
<name>A0ABQ9H7V4_9NEOP</name>
<evidence type="ECO:0000313" key="1">
    <source>
        <dbReference type="EMBL" id="KAJ8880396.1"/>
    </source>
</evidence>
<organism evidence="1 2">
    <name type="scientific">Dryococelus australis</name>
    <dbReference type="NCBI Taxonomy" id="614101"/>
    <lineage>
        <taxon>Eukaryota</taxon>
        <taxon>Metazoa</taxon>
        <taxon>Ecdysozoa</taxon>
        <taxon>Arthropoda</taxon>
        <taxon>Hexapoda</taxon>
        <taxon>Insecta</taxon>
        <taxon>Pterygota</taxon>
        <taxon>Neoptera</taxon>
        <taxon>Polyneoptera</taxon>
        <taxon>Phasmatodea</taxon>
        <taxon>Verophasmatodea</taxon>
        <taxon>Anareolatae</taxon>
        <taxon>Phasmatidae</taxon>
        <taxon>Eurycanthinae</taxon>
        <taxon>Dryococelus</taxon>
    </lineage>
</organism>
<keyword evidence="2" id="KW-1185">Reference proteome</keyword>
<dbReference type="EMBL" id="JARBHB010000006">
    <property type="protein sequence ID" value="KAJ8880396.1"/>
    <property type="molecule type" value="Genomic_DNA"/>
</dbReference>
<evidence type="ECO:0000313" key="2">
    <source>
        <dbReference type="Proteomes" id="UP001159363"/>
    </source>
</evidence>
<protein>
    <submittedName>
        <fullName evidence="1">Uncharacterized protein</fullName>
    </submittedName>
</protein>
<proteinExistence type="predicted"/>
<reference evidence="1 2" key="1">
    <citation type="submission" date="2023-02" db="EMBL/GenBank/DDBJ databases">
        <title>LHISI_Scaffold_Assembly.</title>
        <authorList>
            <person name="Stuart O.P."/>
            <person name="Cleave R."/>
            <person name="Magrath M.J.L."/>
            <person name="Mikheyev A.S."/>
        </authorList>
    </citation>
    <scope>NUCLEOTIDE SEQUENCE [LARGE SCALE GENOMIC DNA]</scope>
    <source>
        <strain evidence="1">Daus_M_001</strain>
        <tissue evidence="1">Leg muscle</tissue>
    </source>
</reference>